<reference evidence="1 2" key="1">
    <citation type="journal article" date="2021" name="Commun. Biol.">
        <title>Genomic insights into the host specific adaptation of the Pneumocystis genus.</title>
        <authorList>
            <person name="Cisse O.H."/>
            <person name="Ma L."/>
            <person name="Dekker J.P."/>
            <person name="Khil P.P."/>
            <person name="Youn J.-H."/>
            <person name="Brenchley J.M."/>
            <person name="Blair R."/>
            <person name="Pahar B."/>
            <person name="Chabe M."/>
            <person name="Van Rompay K.K.A."/>
            <person name="Keesler R."/>
            <person name="Sukura A."/>
            <person name="Hirsch V."/>
            <person name="Kutty G."/>
            <person name="Liu Y."/>
            <person name="Peng L."/>
            <person name="Chen J."/>
            <person name="Song J."/>
            <person name="Weissenbacher-Lang C."/>
            <person name="Xu J."/>
            <person name="Upham N.S."/>
            <person name="Stajich J.E."/>
            <person name="Cuomo C.A."/>
            <person name="Cushion M.T."/>
            <person name="Kovacs J.A."/>
        </authorList>
    </citation>
    <scope>NUCLEOTIDE SEQUENCE [LARGE SCALE GENOMIC DNA]</scope>
    <source>
        <strain evidence="1 2">RABM</strain>
    </source>
</reference>
<proteinExistence type="predicted"/>
<name>A0ACB7CF55_9ASCO</name>
<gene>
    <name evidence="1" type="ORF">PORY_000003</name>
</gene>
<evidence type="ECO:0000313" key="2">
    <source>
        <dbReference type="Proteomes" id="UP000768646"/>
    </source>
</evidence>
<accession>A0ACB7CF55</accession>
<dbReference type="EMBL" id="JABTEG010000001">
    <property type="protein sequence ID" value="KAG4306015.1"/>
    <property type="molecule type" value="Genomic_DNA"/>
</dbReference>
<organism evidence="1 2">
    <name type="scientific">Pneumocystis oryctolagi</name>
    <dbReference type="NCBI Taxonomy" id="42067"/>
    <lineage>
        <taxon>Eukaryota</taxon>
        <taxon>Fungi</taxon>
        <taxon>Dikarya</taxon>
        <taxon>Ascomycota</taxon>
        <taxon>Taphrinomycotina</taxon>
        <taxon>Pneumocystomycetes</taxon>
        <taxon>Pneumocystaceae</taxon>
        <taxon>Pneumocystis</taxon>
    </lineage>
</organism>
<sequence length="144" mass="16434">MNFHEQMSVINHKSISEGVRNTETLYCPHPNCKSVILLKGMGVLVYRKNQIFDRNVKKSPSDIMSTFWTVSSPFVFENLGFSKNIEGNIKFLICADCDRGPLGYHDPNVLNNGEKEYLLATDKVAYGVSDNVCEEYNDINRNYK</sequence>
<comment type="caution">
    <text evidence="1">The sequence shown here is derived from an EMBL/GenBank/DDBJ whole genome shotgun (WGS) entry which is preliminary data.</text>
</comment>
<evidence type="ECO:0000313" key="1">
    <source>
        <dbReference type="EMBL" id="KAG4306015.1"/>
    </source>
</evidence>
<keyword evidence="2" id="KW-1185">Reference proteome</keyword>
<dbReference type="Proteomes" id="UP000768646">
    <property type="component" value="Unassembled WGS sequence"/>
</dbReference>
<protein>
    <submittedName>
        <fullName evidence="1">Uncharacterized protein</fullName>
    </submittedName>
</protein>